<dbReference type="Proteomes" id="UP000746751">
    <property type="component" value="Unassembled WGS sequence"/>
</dbReference>
<dbReference type="SUPFAM" id="SSF46689">
    <property type="entry name" value="Homeodomain-like"/>
    <property type="match status" value="1"/>
</dbReference>
<dbReference type="InterPro" id="IPR009057">
    <property type="entry name" value="Homeodomain-like_sf"/>
</dbReference>
<evidence type="ECO:0000313" key="3">
    <source>
        <dbReference type="Proteomes" id="UP000746751"/>
    </source>
</evidence>
<organism evidence="2 3">
    <name type="scientific">Collinsella ihumii</name>
    <dbReference type="NCBI Taxonomy" id="1720204"/>
    <lineage>
        <taxon>Bacteria</taxon>
        <taxon>Bacillati</taxon>
        <taxon>Actinomycetota</taxon>
        <taxon>Coriobacteriia</taxon>
        <taxon>Coriobacteriales</taxon>
        <taxon>Coriobacteriaceae</taxon>
        <taxon>Collinsella</taxon>
    </lineage>
</organism>
<evidence type="ECO:0000256" key="1">
    <source>
        <dbReference type="SAM" id="Coils"/>
    </source>
</evidence>
<dbReference type="EMBL" id="DYVF01000038">
    <property type="protein sequence ID" value="HJG30809.1"/>
    <property type="molecule type" value="Genomic_DNA"/>
</dbReference>
<reference evidence="2" key="2">
    <citation type="submission" date="2021-09" db="EMBL/GenBank/DDBJ databases">
        <authorList>
            <person name="Gilroy R."/>
        </authorList>
    </citation>
    <scope>NUCLEOTIDE SEQUENCE</scope>
    <source>
        <strain evidence="2">ChiGjej2B2-7701</strain>
    </source>
</reference>
<gene>
    <name evidence="2" type="ORF">K8U80_05370</name>
</gene>
<proteinExistence type="predicted"/>
<reference evidence="2" key="1">
    <citation type="journal article" date="2021" name="PeerJ">
        <title>Extensive microbial diversity within the chicken gut microbiome revealed by metagenomics and culture.</title>
        <authorList>
            <person name="Gilroy R."/>
            <person name="Ravi A."/>
            <person name="Getino M."/>
            <person name="Pursley I."/>
            <person name="Horton D.L."/>
            <person name="Alikhan N.F."/>
            <person name="Baker D."/>
            <person name="Gharbi K."/>
            <person name="Hall N."/>
            <person name="Watson M."/>
            <person name="Adriaenssens E.M."/>
            <person name="Foster-Nyarko E."/>
            <person name="Jarju S."/>
            <person name="Secka A."/>
            <person name="Antonio M."/>
            <person name="Oren A."/>
            <person name="Chaudhuri R.R."/>
            <person name="La Ragione R."/>
            <person name="Hildebrand F."/>
            <person name="Pallen M.J."/>
        </authorList>
    </citation>
    <scope>NUCLEOTIDE SEQUENCE</scope>
    <source>
        <strain evidence="2">ChiGjej2B2-7701</strain>
    </source>
</reference>
<sequence>MLAVGEGMTNAEAAELVGCAGSTVGRWLSAAGRDGARKRPVYLPFERKMELVARYEAGERAADLAAEAGVSRASVTWWARRLREEGVLSIMTADEVAARAAEPAEPPSELEALRARCEELELENAILEGTIEILKKDPGADPSALTAAGRAALAESLRRRFCV</sequence>
<evidence type="ECO:0000313" key="2">
    <source>
        <dbReference type="EMBL" id="HJG30809.1"/>
    </source>
</evidence>
<dbReference type="AlphaFoldDB" id="A0A921IP28"/>
<name>A0A921IP28_9ACTN</name>
<protein>
    <submittedName>
        <fullName evidence="2">Uncharacterized protein</fullName>
    </submittedName>
</protein>
<feature type="coiled-coil region" evidence="1">
    <location>
        <begin position="110"/>
        <end position="137"/>
    </location>
</feature>
<comment type="caution">
    <text evidence="2">The sequence shown here is derived from an EMBL/GenBank/DDBJ whole genome shotgun (WGS) entry which is preliminary data.</text>
</comment>
<accession>A0A921IP28</accession>
<keyword evidence="1" id="KW-0175">Coiled coil</keyword>